<dbReference type="PANTHER" id="PTHR43157">
    <property type="entry name" value="PHOSPHATIDYLINOSITOL-GLYCAN BIOSYNTHESIS CLASS F PROTEIN-RELATED"/>
    <property type="match status" value="1"/>
</dbReference>
<evidence type="ECO:0000313" key="3">
    <source>
        <dbReference type="EMBL" id="GEM46329.1"/>
    </source>
</evidence>
<keyword evidence="1" id="KW-0560">Oxidoreductase</keyword>
<evidence type="ECO:0000256" key="2">
    <source>
        <dbReference type="RuleBase" id="RU000363"/>
    </source>
</evidence>
<dbReference type="PANTHER" id="PTHR43157:SF31">
    <property type="entry name" value="PHOSPHATIDYLINOSITOL-GLYCAN BIOSYNTHESIS CLASS F PROTEIN"/>
    <property type="match status" value="1"/>
</dbReference>
<dbReference type="InterPro" id="IPR002347">
    <property type="entry name" value="SDR_fam"/>
</dbReference>
<dbReference type="Proteomes" id="UP000321306">
    <property type="component" value="Unassembled WGS sequence"/>
</dbReference>
<evidence type="ECO:0000256" key="1">
    <source>
        <dbReference type="ARBA" id="ARBA00023002"/>
    </source>
</evidence>
<dbReference type="InterPro" id="IPR036291">
    <property type="entry name" value="NAD(P)-bd_dom_sf"/>
</dbReference>
<dbReference type="PRINTS" id="PR00081">
    <property type="entry name" value="GDHRDH"/>
</dbReference>
<dbReference type="AlphaFoldDB" id="A0A511N0J1"/>
<proteinExistence type="inferred from homology"/>
<dbReference type="OrthoDB" id="9809821at2"/>
<protein>
    <submittedName>
        <fullName evidence="3">Retinol dehydrogenase</fullName>
    </submittedName>
</protein>
<keyword evidence="4" id="KW-1185">Reference proteome</keyword>
<name>A0A511N0J1_DEIC1</name>
<comment type="caution">
    <text evidence="3">The sequence shown here is derived from an EMBL/GenBank/DDBJ whole genome shotgun (WGS) entry which is preliminary data.</text>
</comment>
<organism evidence="3 4">
    <name type="scientific">Deinococcus cellulosilyticus (strain DSM 18568 / NBRC 106333 / KACC 11606 / 5516J-15)</name>
    <dbReference type="NCBI Taxonomy" id="1223518"/>
    <lineage>
        <taxon>Bacteria</taxon>
        <taxon>Thermotogati</taxon>
        <taxon>Deinococcota</taxon>
        <taxon>Deinococci</taxon>
        <taxon>Deinococcales</taxon>
        <taxon>Deinococcaceae</taxon>
        <taxon>Deinococcus</taxon>
    </lineage>
</organism>
<dbReference type="RefSeq" id="WP_146884146.1">
    <property type="nucleotide sequence ID" value="NZ_BJXB01000007.1"/>
</dbReference>
<gene>
    <name evidence="3" type="ORF">DC3_19640</name>
</gene>
<dbReference type="Pfam" id="PF00106">
    <property type="entry name" value="adh_short"/>
    <property type="match status" value="1"/>
</dbReference>
<dbReference type="GO" id="GO:0016491">
    <property type="term" value="F:oxidoreductase activity"/>
    <property type="evidence" value="ECO:0007669"/>
    <property type="project" value="UniProtKB-KW"/>
</dbReference>
<dbReference type="EMBL" id="BJXB01000007">
    <property type="protein sequence ID" value="GEM46329.1"/>
    <property type="molecule type" value="Genomic_DNA"/>
</dbReference>
<dbReference type="Gene3D" id="3.40.50.720">
    <property type="entry name" value="NAD(P)-binding Rossmann-like Domain"/>
    <property type="match status" value="1"/>
</dbReference>
<dbReference type="CDD" id="cd05327">
    <property type="entry name" value="retinol-DH_like_SDR_c_like"/>
    <property type="match status" value="1"/>
</dbReference>
<dbReference type="SUPFAM" id="SSF51735">
    <property type="entry name" value="NAD(P)-binding Rossmann-fold domains"/>
    <property type="match status" value="1"/>
</dbReference>
<dbReference type="PRINTS" id="PR00080">
    <property type="entry name" value="SDRFAMILY"/>
</dbReference>
<sequence length="310" mass="34110">MSFTRTPSPTSARKVALITGGTFGIGRATAEGLARKGYQVVLTGRDRNRAETAVRQIQQATGNAEISSLLGDFTLTSEVKRLADRFLEQHQRLDVLINNAGGQFSTRALTPEGFERTWALNHLAYAALTLKLLPVLQQSRPARIVNVASGWYSRNLPWKDLTRERGYHAGVAYLESKLANILFTYALARRLEGSGITVNAVNPGMIDTGLGRGSTGLNQLIQVLLQPLRKSPETGAFPSLHLASAAEVEGITGQFFDKTRFRPTARFTQNPELQDRLWKVTLEQLQMAETGLLSGLNRQQVNPSHPVLHP</sequence>
<accession>A0A511N0J1</accession>
<comment type="similarity">
    <text evidence="2">Belongs to the short-chain dehydrogenases/reductases (SDR) family.</text>
</comment>
<evidence type="ECO:0000313" key="4">
    <source>
        <dbReference type="Proteomes" id="UP000321306"/>
    </source>
</evidence>
<reference evidence="3 4" key="1">
    <citation type="submission" date="2019-07" db="EMBL/GenBank/DDBJ databases">
        <title>Whole genome shotgun sequence of Deinococcus cellulosilyticus NBRC 106333.</title>
        <authorList>
            <person name="Hosoyama A."/>
            <person name="Uohara A."/>
            <person name="Ohji S."/>
            <person name="Ichikawa N."/>
        </authorList>
    </citation>
    <scope>NUCLEOTIDE SEQUENCE [LARGE SCALE GENOMIC DNA]</scope>
    <source>
        <strain evidence="3 4">NBRC 106333</strain>
    </source>
</reference>